<feature type="region of interest" description="Disordered" evidence="1">
    <location>
        <begin position="40"/>
        <end position="97"/>
    </location>
</feature>
<evidence type="ECO:0000256" key="1">
    <source>
        <dbReference type="SAM" id="MobiDB-lite"/>
    </source>
</evidence>
<dbReference type="Proteomes" id="UP000008710">
    <property type="component" value="Chromosome"/>
</dbReference>
<proteinExistence type="predicted"/>
<dbReference type="HOGENOM" id="CLU_1685225_0_0_11"/>
<gene>
    <name evidence="2" type="ordered locus">RHA1_ro03657</name>
</gene>
<dbReference type="KEGG" id="rha:RHA1_ro03657"/>
<evidence type="ECO:0000313" key="3">
    <source>
        <dbReference type="Proteomes" id="UP000008710"/>
    </source>
</evidence>
<dbReference type="EMBL" id="CP000431">
    <property type="protein sequence ID" value="ABG95460.1"/>
    <property type="molecule type" value="Genomic_DNA"/>
</dbReference>
<protein>
    <submittedName>
        <fullName evidence="2">Uncharacterized protein</fullName>
    </submittedName>
</protein>
<feature type="compositionally biased region" description="Polar residues" evidence="1">
    <location>
        <begin position="14"/>
        <end position="25"/>
    </location>
</feature>
<evidence type="ECO:0000313" key="2">
    <source>
        <dbReference type="EMBL" id="ABG95460.1"/>
    </source>
</evidence>
<name>Q0SAH6_RHOJR</name>
<accession>Q0SAH6</accession>
<feature type="region of interest" description="Disordered" evidence="1">
    <location>
        <begin position="1"/>
        <end position="28"/>
    </location>
</feature>
<dbReference type="AlphaFoldDB" id="Q0SAH6"/>
<feature type="compositionally biased region" description="Basic and acidic residues" evidence="1">
    <location>
        <begin position="56"/>
        <end position="69"/>
    </location>
</feature>
<sequence length="156" mass="17221">MRSDGPPSRARTGAEQTRAGTTTGPRSPFAIRRLFHVKHPRVDRPAVDPQNQMTRCARDASEVVHRRGDAGPPSRRVASPTVHELNPSPPPPEGVRLDTVPALRVRVKGHTRNGGRIIKKLCLLISRYSREDVSRGTEWWRAGRMGRTSGGTPGVR</sequence>
<reference evidence="3" key="1">
    <citation type="journal article" date="2006" name="Proc. Natl. Acad. Sci. U.S.A.">
        <title>The complete genome of Rhodococcus sp. RHA1 provides insights into a catabolic powerhouse.</title>
        <authorList>
            <person name="McLeod M.P."/>
            <person name="Warren R.L."/>
            <person name="Hsiao W.W.L."/>
            <person name="Araki N."/>
            <person name="Myhre M."/>
            <person name="Fernandes C."/>
            <person name="Miyazawa D."/>
            <person name="Wong W."/>
            <person name="Lillquist A.L."/>
            <person name="Wang D."/>
            <person name="Dosanjh M."/>
            <person name="Hara H."/>
            <person name="Petrescu A."/>
            <person name="Morin R.D."/>
            <person name="Yang G."/>
            <person name="Stott J.M."/>
            <person name="Schein J.E."/>
            <person name="Shin H."/>
            <person name="Smailus D."/>
            <person name="Siddiqui A.S."/>
            <person name="Marra M.A."/>
            <person name="Jones S.J.M."/>
            <person name="Holt R."/>
            <person name="Brinkman F.S.L."/>
            <person name="Miyauchi K."/>
            <person name="Fukuda M."/>
            <person name="Davies J.E."/>
            <person name="Mohn W.W."/>
            <person name="Eltis L.D."/>
        </authorList>
    </citation>
    <scope>NUCLEOTIDE SEQUENCE [LARGE SCALE GENOMIC DNA]</scope>
    <source>
        <strain evidence="3">RHA1</strain>
    </source>
</reference>
<organism evidence="2 3">
    <name type="scientific">Rhodococcus jostii (strain RHA1)</name>
    <dbReference type="NCBI Taxonomy" id="101510"/>
    <lineage>
        <taxon>Bacteria</taxon>
        <taxon>Bacillati</taxon>
        <taxon>Actinomycetota</taxon>
        <taxon>Actinomycetes</taxon>
        <taxon>Mycobacteriales</taxon>
        <taxon>Nocardiaceae</taxon>
        <taxon>Rhodococcus</taxon>
    </lineage>
</organism>